<dbReference type="Proteomes" id="UP001152888">
    <property type="component" value="Unassembled WGS sequence"/>
</dbReference>
<protein>
    <submittedName>
        <fullName evidence="3">Uncharacterized protein</fullName>
    </submittedName>
</protein>
<dbReference type="SUPFAM" id="SSF48371">
    <property type="entry name" value="ARM repeat"/>
    <property type="match status" value="1"/>
</dbReference>
<dbReference type="EMBL" id="CAKOFQ010006857">
    <property type="protein sequence ID" value="CAH1977312.1"/>
    <property type="molecule type" value="Genomic_DNA"/>
</dbReference>
<gene>
    <name evidence="3" type="ORF">ACAOBT_LOCUS12588</name>
</gene>
<comment type="caution">
    <text evidence="3">The sequence shown here is derived from an EMBL/GenBank/DDBJ whole genome shotgun (WGS) entry which is preliminary data.</text>
</comment>
<evidence type="ECO:0000259" key="2">
    <source>
        <dbReference type="Pfam" id="PF25757"/>
    </source>
</evidence>
<dbReference type="InterPro" id="IPR011989">
    <property type="entry name" value="ARM-like"/>
</dbReference>
<accession>A0A9P0KLF9</accession>
<dbReference type="Pfam" id="PF24573">
    <property type="entry name" value="HEAT_DAAF5"/>
    <property type="match status" value="1"/>
</dbReference>
<dbReference type="InterPro" id="IPR057978">
    <property type="entry name" value="TPR_DAAF5"/>
</dbReference>
<dbReference type="PANTHER" id="PTHR16216:SF2">
    <property type="entry name" value="DYNEIN AXONEMAL ASSEMBLY FACTOR 5"/>
    <property type="match status" value="1"/>
</dbReference>
<evidence type="ECO:0000313" key="3">
    <source>
        <dbReference type="EMBL" id="CAH1977312.1"/>
    </source>
</evidence>
<proteinExistence type="predicted"/>
<dbReference type="PANTHER" id="PTHR16216">
    <property type="entry name" value="DYNEIN ASSEMBLY FACTOR 5, AXONEMAL"/>
    <property type="match status" value="1"/>
</dbReference>
<keyword evidence="4" id="KW-1185">Reference proteome</keyword>
<dbReference type="GO" id="GO:0005737">
    <property type="term" value="C:cytoplasm"/>
    <property type="evidence" value="ECO:0007669"/>
    <property type="project" value="TreeGrafter"/>
</dbReference>
<dbReference type="GO" id="GO:0036158">
    <property type="term" value="P:outer dynein arm assembly"/>
    <property type="evidence" value="ECO:0007669"/>
    <property type="project" value="TreeGrafter"/>
</dbReference>
<name>A0A9P0KLF9_ACAOB</name>
<feature type="domain" description="Dynein axonemal assembly factor 5 TPR repeats" evidence="2">
    <location>
        <begin position="23"/>
        <end position="309"/>
    </location>
</feature>
<sequence length="849" mass="97545">MTNEDEDASKEKVVHVKKLCQGLQSLDRKERKQVYVEIEKYLSNPEIQFSNQELRNIFSETHMYILNGLRDRTEAVREQAIKFINFLIINKLSLNDFYLTYLFPVVIERIGTVELIEDSEEIRLQLVQLLDNIITKYSNTEQLKPFLNDCVIILAESVKDKYPAIKELSCRTIVNLATAMPRDFHMQAETLIKPVLTCFNHQRYKVRVEAIYAIGEVIMHSTYKGLDEVVTPMAEKLFDHIPVVRRAVGQVAARWMLEYRDRYSFFHKILPLSLTGLNDEVEETRLEAASLWEKVGMQYQQENEKDLKDELDFLYELPKYYPPDIIRPNPGCRVLVKRNVSKIVPAISKELTCWQEDIRVRCSQLLCAIALHAEEGITQNLQDLLLAMYTAARDDDIRVVSNISRASELLGWFVKYETWSELILPLIEEGPHYGHLTVLHGLVKGSPLEFIQPHVEKVSKYLAEDSICNSRKDKYQLQMANCVRILCTKHTGGIKDNTGYYLFKIIVTLLALRHNENKEKITESLMDDLRDTLKVDSCKDIWSLYTGRLLQNVQKNPESWTPVTDEACIFLTTIELCDEAFGENLEPVSNILEKLLDTEADSEMRLKTFYVLANIFERKCITFEKSPDAAQFLNRLIKEVFVPSLVWRAGASAEAVRAMAVHCLRHALAPPTIGVAEPFAPDELRVIADKLFPLLASLTEDPSYRSRQGALQCAAFLADKCRKADAWMVDDLIAVYSEFLKRLDDPTEKVRITALGNLPMILTDVPEDFKNYTYKAHHEMIIDTLLTHFDDDDPIIQDLVHGALLTTATINKEILLDKIERHKPVLRNVEGCDKIVEELSGMKITEIDH</sequence>
<dbReference type="InterPro" id="IPR052623">
    <property type="entry name" value="DAAF5"/>
</dbReference>
<organism evidence="3 4">
    <name type="scientific">Acanthoscelides obtectus</name>
    <name type="common">Bean weevil</name>
    <name type="synonym">Bruchus obtectus</name>
    <dbReference type="NCBI Taxonomy" id="200917"/>
    <lineage>
        <taxon>Eukaryota</taxon>
        <taxon>Metazoa</taxon>
        <taxon>Ecdysozoa</taxon>
        <taxon>Arthropoda</taxon>
        <taxon>Hexapoda</taxon>
        <taxon>Insecta</taxon>
        <taxon>Pterygota</taxon>
        <taxon>Neoptera</taxon>
        <taxon>Endopterygota</taxon>
        <taxon>Coleoptera</taxon>
        <taxon>Polyphaga</taxon>
        <taxon>Cucujiformia</taxon>
        <taxon>Chrysomeloidea</taxon>
        <taxon>Chrysomelidae</taxon>
        <taxon>Bruchinae</taxon>
        <taxon>Bruchini</taxon>
        <taxon>Acanthoscelides</taxon>
    </lineage>
</organism>
<dbReference type="GO" id="GO:0045505">
    <property type="term" value="F:dynein intermediate chain binding"/>
    <property type="evidence" value="ECO:0007669"/>
    <property type="project" value="TreeGrafter"/>
</dbReference>
<dbReference type="Pfam" id="PF25757">
    <property type="entry name" value="TPR_DNAAF5"/>
    <property type="match status" value="1"/>
</dbReference>
<feature type="domain" description="Dynein axonemal assembly factor 5 HEAT-repeat" evidence="1">
    <location>
        <begin position="320"/>
        <end position="512"/>
    </location>
</feature>
<dbReference type="GO" id="GO:0036159">
    <property type="term" value="P:inner dynein arm assembly"/>
    <property type="evidence" value="ECO:0007669"/>
    <property type="project" value="TreeGrafter"/>
</dbReference>
<dbReference type="Gene3D" id="1.25.10.10">
    <property type="entry name" value="Leucine-rich Repeat Variant"/>
    <property type="match status" value="3"/>
</dbReference>
<dbReference type="GO" id="GO:0003341">
    <property type="term" value="P:cilium movement"/>
    <property type="evidence" value="ECO:0007669"/>
    <property type="project" value="TreeGrafter"/>
</dbReference>
<evidence type="ECO:0000313" key="4">
    <source>
        <dbReference type="Proteomes" id="UP001152888"/>
    </source>
</evidence>
<dbReference type="AlphaFoldDB" id="A0A9P0KLF9"/>
<dbReference type="InterPro" id="IPR016024">
    <property type="entry name" value="ARM-type_fold"/>
</dbReference>
<evidence type="ECO:0000259" key="1">
    <source>
        <dbReference type="Pfam" id="PF24573"/>
    </source>
</evidence>
<dbReference type="OrthoDB" id="413572at2759"/>
<reference evidence="3" key="1">
    <citation type="submission" date="2022-03" db="EMBL/GenBank/DDBJ databases">
        <authorList>
            <person name="Sayadi A."/>
        </authorList>
    </citation>
    <scope>NUCLEOTIDE SEQUENCE</scope>
</reference>
<dbReference type="InterPro" id="IPR056497">
    <property type="entry name" value="HEAT_DAAF5"/>
</dbReference>